<proteinExistence type="predicted"/>
<feature type="chain" id="PRO_5039689062" evidence="1">
    <location>
        <begin position="25"/>
        <end position="186"/>
    </location>
</feature>
<feature type="signal peptide" evidence="1">
    <location>
        <begin position="1"/>
        <end position="24"/>
    </location>
</feature>
<reference evidence="2" key="2">
    <citation type="journal article" date="2021" name="PeerJ">
        <title>Extensive microbial diversity within the chicken gut microbiome revealed by metagenomics and culture.</title>
        <authorList>
            <person name="Gilroy R."/>
            <person name="Ravi A."/>
            <person name="Getino M."/>
            <person name="Pursley I."/>
            <person name="Horton D.L."/>
            <person name="Alikhan N.F."/>
            <person name="Baker D."/>
            <person name="Gharbi K."/>
            <person name="Hall N."/>
            <person name="Watson M."/>
            <person name="Adriaenssens E.M."/>
            <person name="Foster-Nyarko E."/>
            <person name="Jarju S."/>
            <person name="Secka A."/>
            <person name="Antonio M."/>
            <person name="Oren A."/>
            <person name="Chaudhuri R.R."/>
            <person name="La Ragione R."/>
            <person name="Hildebrand F."/>
            <person name="Pallen M.J."/>
        </authorList>
    </citation>
    <scope>NUCLEOTIDE SEQUENCE</scope>
    <source>
        <strain evidence="2">CHK152-2871</strain>
    </source>
</reference>
<gene>
    <name evidence="2" type="ORF">IAA86_01105</name>
</gene>
<protein>
    <submittedName>
        <fullName evidence="2">Uncharacterized protein</fullName>
    </submittedName>
</protein>
<dbReference type="Proteomes" id="UP000886865">
    <property type="component" value="Unassembled WGS sequence"/>
</dbReference>
<evidence type="ECO:0000313" key="3">
    <source>
        <dbReference type="Proteomes" id="UP000886865"/>
    </source>
</evidence>
<sequence>MKRIVLTIVLMAVFILSFLSSANAKNLCLKEGSFVLVHATKNFTTDTLQEGDRVYFVAPSDVWLDETKIVPKNSVFLGYVSMLKMPVKGVNAALSIKITNITLPDGSTKEFSGRLTNGKSDVIGGELTPPASYNKMTHLYQSRLHWSGTTQWVPSGEYEYGQHRGVVPGQNLFIVADSPYCCSARD</sequence>
<accession>A0A9D1FI36</accession>
<organism evidence="2 3">
    <name type="scientific">Candidatus Galligastranaerophilus intestinavium</name>
    <dbReference type="NCBI Taxonomy" id="2840836"/>
    <lineage>
        <taxon>Bacteria</taxon>
        <taxon>Candidatus Galligastranaerophilus</taxon>
    </lineage>
</organism>
<comment type="caution">
    <text evidence="2">The sequence shown here is derived from an EMBL/GenBank/DDBJ whole genome shotgun (WGS) entry which is preliminary data.</text>
</comment>
<name>A0A9D1FI36_9BACT</name>
<keyword evidence="1" id="KW-0732">Signal</keyword>
<evidence type="ECO:0000256" key="1">
    <source>
        <dbReference type="SAM" id="SignalP"/>
    </source>
</evidence>
<dbReference type="AlphaFoldDB" id="A0A9D1FI36"/>
<reference evidence="2" key="1">
    <citation type="submission" date="2020-10" db="EMBL/GenBank/DDBJ databases">
        <authorList>
            <person name="Gilroy R."/>
        </authorList>
    </citation>
    <scope>NUCLEOTIDE SEQUENCE</scope>
    <source>
        <strain evidence="2">CHK152-2871</strain>
    </source>
</reference>
<evidence type="ECO:0000313" key="2">
    <source>
        <dbReference type="EMBL" id="HIS73600.1"/>
    </source>
</evidence>
<dbReference type="EMBL" id="DVJQ01000010">
    <property type="protein sequence ID" value="HIS73600.1"/>
    <property type="molecule type" value="Genomic_DNA"/>
</dbReference>